<dbReference type="AlphaFoldDB" id="A0A653EG47"/>
<reference evidence="2" key="1">
    <citation type="submission" date="2019-05" db="EMBL/GenBank/DDBJ databases">
        <authorList>
            <person name="Naeem R."/>
            <person name="Antony C."/>
            <person name="Guan Q."/>
        </authorList>
    </citation>
    <scope>NUCLEOTIDE SEQUENCE</scope>
    <source>
        <strain evidence="2">2</strain>
    </source>
</reference>
<gene>
    <name evidence="2" type="ORF">BIN_B_01552</name>
</gene>
<proteinExistence type="predicted"/>
<feature type="compositionally biased region" description="Polar residues" evidence="1">
    <location>
        <begin position="77"/>
        <end position="97"/>
    </location>
</feature>
<organism evidence="2">
    <name type="scientific">Mycobacterium riyadhense</name>
    <dbReference type="NCBI Taxonomy" id="486698"/>
    <lineage>
        <taxon>Bacteria</taxon>
        <taxon>Bacillati</taxon>
        <taxon>Actinomycetota</taxon>
        <taxon>Actinomycetes</taxon>
        <taxon>Mycobacteriales</taxon>
        <taxon>Mycobacteriaceae</taxon>
        <taxon>Mycobacterium</taxon>
    </lineage>
</organism>
<name>A0A653EG47_9MYCO</name>
<evidence type="ECO:0000256" key="1">
    <source>
        <dbReference type="SAM" id="MobiDB-lite"/>
    </source>
</evidence>
<protein>
    <submittedName>
        <fullName evidence="2">Uncharacterized protein</fullName>
    </submittedName>
</protein>
<accession>A0A653EG47</accession>
<feature type="region of interest" description="Disordered" evidence="1">
    <location>
        <begin position="72"/>
        <end position="97"/>
    </location>
</feature>
<sequence>MRRDWESCNQRIPGRVELPEQKFSVTGVADSLAEQLRAVERPFLSEEGSQRIMFPGGQLNIDLAVHALINWRHDGNGNPSSSGTRSPNRNSWGHQRS</sequence>
<dbReference type="RefSeq" id="WP_204804135.1">
    <property type="nucleotide sequence ID" value="NZ_CAJMWM010000001.1"/>
</dbReference>
<dbReference type="EMBL" id="LR589073">
    <property type="protein sequence ID" value="VTO96486.1"/>
    <property type="molecule type" value="Genomic_DNA"/>
</dbReference>
<evidence type="ECO:0000313" key="2">
    <source>
        <dbReference type="EMBL" id="VTO96486.1"/>
    </source>
</evidence>